<dbReference type="InterPro" id="IPR053207">
    <property type="entry name" value="Non-NMDA_GluR_Accessory"/>
</dbReference>
<keyword evidence="1" id="KW-1015">Disulfide bond</keyword>
<evidence type="ECO:0000313" key="4">
    <source>
        <dbReference type="EMBL" id="GIY25322.1"/>
    </source>
</evidence>
<gene>
    <name evidence="4" type="primary">sol-1_2</name>
    <name evidence="4" type="ORF">CDAR_406091</name>
</gene>
<dbReference type="Pfam" id="PF00431">
    <property type="entry name" value="CUB"/>
    <property type="match status" value="1"/>
</dbReference>
<dbReference type="CDD" id="cd00041">
    <property type="entry name" value="CUB"/>
    <property type="match status" value="1"/>
</dbReference>
<accession>A0AAV4RXW2</accession>
<keyword evidence="5" id="KW-1185">Reference proteome</keyword>
<dbReference type="PANTHER" id="PTHR47537">
    <property type="entry name" value="CUBILIN"/>
    <property type="match status" value="1"/>
</dbReference>
<dbReference type="SMART" id="SM00042">
    <property type="entry name" value="CUB"/>
    <property type="match status" value="1"/>
</dbReference>
<evidence type="ECO:0000313" key="5">
    <source>
        <dbReference type="Proteomes" id="UP001054837"/>
    </source>
</evidence>
<organism evidence="4 5">
    <name type="scientific">Caerostris darwini</name>
    <dbReference type="NCBI Taxonomy" id="1538125"/>
    <lineage>
        <taxon>Eukaryota</taxon>
        <taxon>Metazoa</taxon>
        <taxon>Ecdysozoa</taxon>
        <taxon>Arthropoda</taxon>
        <taxon>Chelicerata</taxon>
        <taxon>Arachnida</taxon>
        <taxon>Araneae</taxon>
        <taxon>Araneomorphae</taxon>
        <taxon>Entelegynae</taxon>
        <taxon>Araneoidea</taxon>
        <taxon>Araneidae</taxon>
        <taxon>Caerostris</taxon>
    </lineage>
</organism>
<feature type="domain" description="CUB" evidence="3">
    <location>
        <begin position="24"/>
        <end position="145"/>
    </location>
</feature>
<dbReference type="AlphaFoldDB" id="A0AAV4RXW2"/>
<comment type="caution">
    <text evidence="4">The sequence shown here is derived from an EMBL/GenBank/DDBJ whole genome shotgun (WGS) entry which is preliminary data.</text>
</comment>
<dbReference type="SUPFAM" id="SSF49854">
    <property type="entry name" value="Spermadhesin, CUB domain"/>
    <property type="match status" value="1"/>
</dbReference>
<evidence type="ECO:0000256" key="1">
    <source>
        <dbReference type="ARBA" id="ARBA00023157"/>
    </source>
</evidence>
<dbReference type="PROSITE" id="PS01180">
    <property type="entry name" value="CUB"/>
    <property type="match status" value="1"/>
</dbReference>
<protein>
    <submittedName>
        <fullName evidence="4">Suppressor of lurcher protein 1</fullName>
    </submittedName>
</protein>
<evidence type="ECO:0000259" key="3">
    <source>
        <dbReference type="PROSITE" id="PS01180"/>
    </source>
</evidence>
<dbReference type="InterPro" id="IPR000859">
    <property type="entry name" value="CUB_dom"/>
</dbReference>
<comment type="caution">
    <text evidence="2">Lacks conserved residue(s) required for the propagation of feature annotation.</text>
</comment>
<reference evidence="4 5" key="1">
    <citation type="submission" date="2021-06" db="EMBL/GenBank/DDBJ databases">
        <title>Caerostris darwini draft genome.</title>
        <authorList>
            <person name="Kono N."/>
            <person name="Arakawa K."/>
        </authorList>
    </citation>
    <scope>NUCLEOTIDE SEQUENCE [LARGE SCALE GENOMIC DNA]</scope>
</reference>
<dbReference type="PANTHER" id="PTHR47537:SF2">
    <property type="entry name" value="CUBILIN"/>
    <property type="match status" value="1"/>
</dbReference>
<sequence>MPVSLQPKSVGPSNMFVLIVSFPCGHEFSSDVSKNGTFTSPNYPEPYPEDVYCVYSFMGRGKERVQIQFTDFDLHLPHEPPRDCDSVDAVMVFITINGQKERVDNFCGNKLPAQLMSNGPSMLVEFRSYHSSPEVKGFRAIFKFVTDLLEIFFSGSFLSGPDEDPDSIGHFSVSGLSLEMPSTGIKGNH</sequence>
<proteinExistence type="predicted"/>
<dbReference type="GO" id="GO:0005886">
    <property type="term" value="C:plasma membrane"/>
    <property type="evidence" value="ECO:0007669"/>
    <property type="project" value="TreeGrafter"/>
</dbReference>
<dbReference type="EMBL" id="BPLQ01006795">
    <property type="protein sequence ID" value="GIY25322.1"/>
    <property type="molecule type" value="Genomic_DNA"/>
</dbReference>
<dbReference type="InterPro" id="IPR035914">
    <property type="entry name" value="Sperma_CUB_dom_sf"/>
</dbReference>
<dbReference type="Gene3D" id="2.60.120.290">
    <property type="entry name" value="Spermadhesin, CUB domain"/>
    <property type="match status" value="1"/>
</dbReference>
<name>A0AAV4RXW2_9ARAC</name>
<evidence type="ECO:0000256" key="2">
    <source>
        <dbReference type="PROSITE-ProRule" id="PRU00059"/>
    </source>
</evidence>
<dbReference type="Proteomes" id="UP001054837">
    <property type="component" value="Unassembled WGS sequence"/>
</dbReference>
<dbReference type="FunFam" id="2.60.120.290:FF:000005">
    <property type="entry name" value="Procollagen C-endopeptidase enhancer 1"/>
    <property type="match status" value="1"/>
</dbReference>